<evidence type="ECO:0000313" key="2">
    <source>
        <dbReference type="EMBL" id="CAG5046313.1"/>
    </source>
</evidence>
<feature type="signal peptide" evidence="1">
    <location>
        <begin position="1"/>
        <end position="18"/>
    </location>
</feature>
<dbReference type="Proteomes" id="UP000691718">
    <property type="component" value="Unassembled WGS sequence"/>
</dbReference>
<sequence>MNKLLVIILAICLAQAHAYVKRDVEPTKNKLSLESIKKQIQDISKIISSKLSDTLNADQIKNNFNKVFDNLGNALHLERKVENPTLEATTHEEVFKLMHTL</sequence>
<gene>
    <name evidence="2" type="ORF">PAPOLLO_LOCUS23547</name>
</gene>
<dbReference type="EMBL" id="CAJQZP010001441">
    <property type="protein sequence ID" value="CAG5046313.1"/>
    <property type="molecule type" value="Genomic_DNA"/>
</dbReference>
<reference evidence="2" key="1">
    <citation type="submission" date="2021-04" db="EMBL/GenBank/DDBJ databases">
        <authorList>
            <person name="Tunstrom K."/>
        </authorList>
    </citation>
    <scope>NUCLEOTIDE SEQUENCE</scope>
</reference>
<feature type="chain" id="PRO_5035836789" evidence="1">
    <location>
        <begin position="19"/>
        <end position="101"/>
    </location>
</feature>
<dbReference type="OrthoDB" id="7399486at2759"/>
<keyword evidence="3" id="KW-1185">Reference proteome</keyword>
<evidence type="ECO:0000256" key="1">
    <source>
        <dbReference type="SAM" id="SignalP"/>
    </source>
</evidence>
<evidence type="ECO:0000313" key="3">
    <source>
        <dbReference type="Proteomes" id="UP000691718"/>
    </source>
</evidence>
<organism evidence="2 3">
    <name type="scientific">Parnassius apollo</name>
    <name type="common">Apollo butterfly</name>
    <name type="synonym">Papilio apollo</name>
    <dbReference type="NCBI Taxonomy" id="110799"/>
    <lineage>
        <taxon>Eukaryota</taxon>
        <taxon>Metazoa</taxon>
        <taxon>Ecdysozoa</taxon>
        <taxon>Arthropoda</taxon>
        <taxon>Hexapoda</taxon>
        <taxon>Insecta</taxon>
        <taxon>Pterygota</taxon>
        <taxon>Neoptera</taxon>
        <taxon>Endopterygota</taxon>
        <taxon>Lepidoptera</taxon>
        <taxon>Glossata</taxon>
        <taxon>Ditrysia</taxon>
        <taxon>Papilionoidea</taxon>
        <taxon>Papilionidae</taxon>
        <taxon>Parnassiinae</taxon>
        <taxon>Parnassini</taxon>
        <taxon>Parnassius</taxon>
        <taxon>Parnassius</taxon>
    </lineage>
</organism>
<comment type="caution">
    <text evidence="2">The sequence shown here is derived from an EMBL/GenBank/DDBJ whole genome shotgun (WGS) entry which is preliminary data.</text>
</comment>
<keyword evidence="1" id="KW-0732">Signal</keyword>
<dbReference type="AlphaFoldDB" id="A0A8S3Y230"/>
<accession>A0A8S3Y230</accession>
<protein>
    <submittedName>
        <fullName evidence="2">(apollo) hypothetical protein</fullName>
    </submittedName>
</protein>
<proteinExistence type="predicted"/>
<name>A0A8S3Y230_PARAO</name>